<gene>
    <name evidence="2" type="ORF">JYU29_04920</name>
</gene>
<sequence length="171" mass="18424">MSALAGILIAAAGKVGAPLIKGVLEKHLGGVTGDLAGTIIDTIAEQAGVPIDKLPNLPAPELEDAVRRVEEITPALILAQVEQQREANKLMLAEMDKGEAGWTWMWRPAWMYLLAFFWIWVIVVLPIVRLGTGTAVELPVDAATLMTLTGLYLGLYMGGHTIKAGIEKWKA</sequence>
<name>A0ABS5RUW5_9HYPH</name>
<keyword evidence="1" id="KW-1133">Transmembrane helix</keyword>
<dbReference type="Proteomes" id="UP001297272">
    <property type="component" value="Unassembled WGS sequence"/>
</dbReference>
<keyword evidence="3" id="KW-1185">Reference proteome</keyword>
<evidence type="ECO:0000313" key="2">
    <source>
        <dbReference type="EMBL" id="MBS9720029.1"/>
    </source>
</evidence>
<comment type="caution">
    <text evidence="2">The sequence shown here is derived from an EMBL/GenBank/DDBJ whole genome shotgun (WGS) entry which is preliminary data.</text>
</comment>
<feature type="transmembrane region" description="Helical" evidence="1">
    <location>
        <begin position="140"/>
        <end position="159"/>
    </location>
</feature>
<dbReference type="EMBL" id="JAFMNX010000001">
    <property type="protein sequence ID" value="MBS9720029.1"/>
    <property type="molecule type" value="Genomic_DNA"/>
</dbReference>
<evidence type="ECO:0000313" key="3">
    <source>
        <dbReference type="Proteomes" id="UP001297272"/>
    </source>
</evidence>
<feature type="transmembrane region" description="Helical" evidence="1">
    <location>
        <begin position="109"/>
        <end position="128"/>
    </location>
</feature>
<protein>
    <recommendedName>
        <fullName evidence="4">Holin of 3TMs, for gene-transfer release</fullName>
    </recommendedName>
</protein>
<evidence type="ECO:0008006" key="4">
    <source>
        <dbReference type="Google" id="ProtNLM"/>
    </source>
</evidence>
<keyword evidence="1" id="KW-0812">Transmembrane</keyword>
<organism evidence="2 3">
    <name type="scientific">Tianweitania aestuarii</name>
    <dbReference type="NCBI Taxonomy" id="2814886"/>
    <lineage>
        <taxon>Bacteria</taxon>
        <taxon>Pseudomonadati</taxon>
        <taxon>Pseudomonadota</taxon>
        <taxon>Alphaproteobacteria</taxon>
        <taxon>Hyphomicrobiales</taxon>
        <taxon>Phyllobacteriaceae</taxon>
        <taxon>Tianweitania</taxon>
    </lineage>
</organism>
<dbReference type="Pfam" id="PF11351">
    <property type="entry name" value="GTA_holin_3TM"/>
    <property type="match status" value="1"/>
</dbReference>
<dbReference type="RefSeq" id="WP_213983602.1">
    <property type="nucleotide sequence ID" value="NZ_JAFMNX010000001.1"/>
</dbReference>
<keyword evidence="1" id="KW-0472">Membrane</keyword>
<evidence type="ECO:0000256" key="1">
    <source>
        <dbReference type="SAM" id="Phobius"/>
    </source>
</evidence>
<dbReference type="InterPro" id="IPR021497">
    <property type="entry name" value="GTA_holin_3TM"/>
</dbReference>
<accession>A0ABS5RUW5</accession>
<proteinExistence type="predicted"/>
<reference evidence="2 3" key="1">
    <citation type="submission" date="2021-03" db="EMBL/GenBank/DDBJ databases">
        <title>Tianweitania aestuarii sp. nov., isolated from a tidal flat.</title>
        <authorList>
            <person name="Park S."/>
            <person name="Yoon J.-H."/>
        </authorList>
    </citation>
    <scope>NUCLEOTIDE SEQUENCE [LARGE SCALE GENOMIC DNA]</scope>
    <source>
        <strain evidence="2 3">BSSL-BM11</strain>
    </source>
</reference>